<accession>A0AAD8MVU4</accession>
<gene>
    <name evidence="2" type="ORF">POM88_014910</name>
</gene>
<reference evidence="2" key="1">
    <citation type="submission" date="2023-02" db="EMBL/GenBank/DDBJ databases">
        <title>Genome of toxic invasive species Heracleum sosnowskyi carries increased number of genes despite the absence of recent whole-genome duplications.</title>
        <authorList>
            <person name="Schelkunov M."/>
            <person name="Shtratnikova V."/>
            <person name="Makarenko M."/>
            <person name="Klepikova A."/>
            <person name="Omelchenko D."/>
            <person name="Novikova G."/>
            <person name="Obukhova E."/>
            <person name="Bogdanov V."/>
            <person name="Penin A."/>
            <person name="Logacheva M."/>
        </authorList>
    </citation>
    <scope>NUCLEOTIDE SEQUENCE</scope>
    <source>
        <strain evidence="2">Hsosn_3</strain>
        <tissue evidence="2">Leaf</tissue>
    </source>
</reference>
<dbReference type="AlphaFoldDB" id="A0AAD8MVU4"/>
<dbReference type="InterPro" id="IPR004330">
    <property type="entry name" value="FAR1_DNA_bnd_dom"/>
</dbReference>
<dbReference type="Proteomes" id="UP001237642">
    <property type="component" value="Unassembled WGS sequence"/>
</dbReference>
<comment type="caution">
    <text evidence="2">The sequence shown here is derived from an EMBL/GenBank/DDBJ whole genome shotgun (WGS) entry which is preliminary data.</text>
</comment>
<evidence type="ECO:0000313" key="3">
    <source>
        <dbReference type="Proteomes" id="UP001237642"/>
    </source>
</evidence>
<organism evidence="2 3">
    <name type="scientific">Heracleum sosnowskyi</name>
    <dbReference type="NCBI Taxonomy" id="360622"/>
    <lineage>
        <taxon>Eukaryota</taxon>
        <taxon>Viridiplantae</taxon>
        <taxon>Streptophyta</taxon>
        <taxon>Embryophyta</taxon>
        <taxon>Tracheophyta</taxon>
        <taxon>Spermatophyta</taxon>
        <taxon>Magnoliopsida</taxon>
        <taxon>eudicotyledons</taxon>
        <taxon>Gunneridae</taxon>
        <taxon>Pentapetalae</taxon>
        <taxon>asterids</taxon>
        <taxon>campanulids</taxon>
        <taxon>Apiales</taxon>
        <taxon>Apiaceae</taxon>
        <taxon>Apioideae</taxon>
        <taxon>apioid superclade</taxon>
        <taxon>Tordylieae</taxon>
        <taxon>Tordyliinae</taxon>
        <taxon>Heracleum</taxon>
    </lineage>
</organism>
<feature type="domain" description="FAR1" evidence="1">
    <location>
        <begin position="17"/>
        <end position="106"/>
    </location>
</feature>
<evidence type="ECO:0000259" key="1">
    <source>
        <dbReference type="Pfam" id="PF03101"/>
    </source>
</evidence>
<keyword evidence="3" id="KW-1185">Reference proteome</keyword>
<dbReference type="EMBL" id="JAUIZM010000004">
    <property type="protein sequence ID" value="KAK1386732.1"/>
    <property type="molecule type" value="Genomic_DNA"/>
</dbReference>
<dbReference type="Pfam" id="PF03101">
    <property type="entry name" value="FAR1"/>
    <property type="match status" value="1"/>
</dbReference>
<sequence length="292" mass="33592">MVPYEGIEFSSHEDAYNFYNQFSLIKGFSIRKSDSYKFKKSGEIIRRKYCCNKEGYKYLKDKREERKDIRRRRDEREGCKAELVIHVIESGMWKVNFFSDNHNHEMILSPNKKIKLRSHDIAHSHSLCKNLMDQYHSVGVGPAKMSQLINVTSGSSSNVITSQQCNDYLKRKRKNNIGKECMTVIHKFMKRQANDPAFYYAIEISEDQKINSSIQDFNETFQIKVQGSLALVFDDTRNASEACTSAVALIFSSTNFSLLCSFGIISSNSMITSLVYSLDKTRIKPIIIPVLP</sequence>
<proteinExistence type="predicted"/>
<dbReference type="PANTHER" id="PTHR46328:SF38">
    <property type="entry name" value="FAR1 DNA-BINDING DOMAIN PROTEIN"/>
    <property type="match status" value="1"/>
</dbReference>
<evidence type="ECO:0000313" key="2">
    <source>
        <dbReference type="EMBL" id="KAK1386732.1"/>
    </source>
</evidence>
<reference evidence="2" key="2">
    <citation type="submission" date="2023-05" db="EMBL/GenBank/DDBJ databases">
        <authorList>
            <person name="Schelkunov M.I."/>
        </authorList>
    </citation>
    <scope>NUCLEOTIDE SEQUENCE</scope>
    <source>
        <strain evidence="2">Hsosn_3</strain>
        <tissue evidence="2">Leaf</tissue>
    </source>
</reference>
<protein>
    <recommendedName>
        <fullName evidence="1">FAR1 domain-containing protein</fullName>
    </recommendedName>
</protein>
<dbReference type="PANTHER" id="PTHR46328">
    <property type="entry name" value="FAR-RED IMPAIRED RESPONSIVE (FAR1) FAMILY PROTEIN-RELATED"/>
    <property type="match status" value="1"/>
</dbReference>
<name>A0AAD8MVU4_9APIA</name>